<name>A0ABS2HL16_9VIBR</name>
<evidence type="ECO:0000313" key="5">
    <source>
        <dbReference type="Proteomes" id="UP000809621"/>
    </source>
</evidence>
<gene>
    <name evidence="4" type="ORF">JQC93_08750</name>
</gene>
<feature type="domain" description="NAD-dependent epimerase/dehydratase" evidence="2">
    <location>
        <begin position="4"/>
        <end position="224"/>
    </location>
</feature>
<dbReference type="Proteomes" id="UP000809621">
    <property type="component" value="Unassembled WGS sequence"/>
</dbReference>
<reference evidence="4 5" key="1">
    <citation type="submission" date="2021-02" db="EMBL/GenBank/DDBJ databases">
        <authorList>
            <person name="Park J.-S."/>
        </authorList>
    </citation>
    <scope>NUCLEOTIDE SEQUENCE [LARGE SCALE GENOMIC DNA]</scope>
    <source>
        <strain evidence="4 5">188UL20-2</strain>
    </source>
</reference>
<comment type="caution">
    <text evidence="4">The sequence shown here is derived from an EMBL/GenBank/DDBJ whole genome shotgun (WGS) entry which is preliminary data.</text>
</comment>
<dbReference type="RefSeq" id="WP_205158081.1">
    <property type="nucleotide sequence ID" value="NZ_JAFEUM010000003.1"/>
</dbReference>
<dbReference type="SUPFAM" id="SSF51735">
    <property type="entry name" value="NAD(P)-binding Rossmann-fold domains"/>
    <property type="match status" value="1"/>
</dbReference>
<dbReference type="Gene3D" id="3.40.50.720">
    <property type="entry name" value="NAD(P)-binding Rossmann-like Domain"/>
    <property type="match status" value="1"/>
</dbReference>
<dbReference type="PANTHER" id="PTHR11092">
    <property type="entry name" value="SUGAR NUCLEOTIDE EPIMERASE RELATED"/>
    <property type="match status" value="1"/>
</dbReference>
<dbReference type="Pfam" id="PF08338">
    <property type="entry name" value="DUF1731"/>
    <property type="match status" value="1"/>
</dbReference>
<organism evidence="4 5">
    <name type="scientific">Vibrio ulleungensis</name>
    <dbReference type="NCBI Taxonomy" id="2807619"/>
    <lineage>
        <taxon>Bacteria</taxon>
        <taxon>Pseudomonadati</taxon>
        <taxon>Pseudomonadota</taxon>
        <taxon>Gammaproteobacteria</taxon>
        <taxon>Vibrionales</taxon>
        <taxon>Vibrionaceae</taxon>
        <taxon>Vibrio</taxon>
    </lineage>
</organism>
<evidence type="ECO:0000313" key="4">
    <source>
        <dbReference type="EMBL" id="MBM7036496.1"/>
    </source>
</evidence>
<dbReference type="InterPro" id="IPR036291">
    <property type="entry name" value="NAD(P)-bd_dom_sf"/>
</dbReference>
<keyword evidence="5" id="KW-1185">Reference proteome</keyword>
<evidence type="ECO:0000259" key="3">
    <source>
        <dbReference type="Pfam" id="PF08338"/>
    </source>
</evidence>
<feature type="domain" description="DUF1731" evidence="3">
    <location>
        <begin position="256"/>
        <end position="302"/>
    </location>
</feature>
<dbReference type="EMBL" id="JAFEUM010000003">
    <property type="protein sequence ID" value="MBM7036496.1"/>
    <property type="molecule type" value="Genomic_DNA"/>
</dbReference>
<accession>A0ABS2HL16</accession>
<dbReference type="CDD" id="cd05242">
    <property type="entry name" value="SDR_a8"/>
    <property type="match status" value="1"/>
</dbReference>
<evidence type="ECO:0000259" key="2">
    <source>
        <dbReference type="Pfam" id="PF01370"/>
    </source>
</evidence>
<protein>
    <submittedName>
        <fullName evidence="4">TIGR01777 family oxidoreductase</fullName>
    </submittedName>
</protein>
<dbReference type="Pfam" id="PF01370">
    <property type="entry name" value="Epimerase"/>
    <property type="match status" value="1"/>
</dbReference>
<sequence length="305" mass="34045">MVLLVTGGTGFIGRELLKSMRANSIILLTRDPEQAKETLKHIDHGQIDYITSLDTLTDLNHVDAVINLAGEPIANKRWTRAQKELICNSRWNVTQHLVDLIEASDTPPHTLISGSAVGFYGDQQHHSLDESFNQTDTLKNQFSHQVCQRWEEIALQARTEHTRVCVIRTGVVLGKDGGALPKMSLPFQLGVGGKIGNGQQYLPWIHLHDMVQGIVFLLETPSAHGAFNFNAPHPVTNADFSQTLARRLRRPNLFFVPAWAMKIIMGESAALVLDSCCSRPKKLTELGFNFTYSRLEPALKQIYSL</sequence>
<dbReference type="PANTHER" id="PTHR11092:SF0">
    <property type="entry name" value="EPIMERASE FAMILY PROTEIN SDR39U1"/>
    <property type="match status" value="1"/>
</dbReference>
<dbReference type="NCBIfam" id="TIGR01777">
    <property type="entry name" value="yfcH"/>
    <property type="match status" value="1"/>
</dbReference>
<dbReference type="InterPro" id="IPR010099">
    <property type="entry name" value="SDR39U1"/>
</dbReference>
<dbReference type="InterPro" id="IPR013549">
    <property type="entry name" value="DUF1731"/>
</dbReference>
<comment type="similarity">
    <text evidence="1">Belongs to the NAD(P)-dependent epimerase/dehydratase family. SDR39U1 subfamily.</text>
</comment>
<dbReference type="InterPro" id="IPR001509">
    <property type="entry name" value="Epimerase_deHydtase"/>
</dbReference>
<proteinExistence type="inferred from homology"/>
<evidence type="ECO:0000256" key="1">
    <source>
        <dbReference type="ARBA" id="ARBA00009353"/>
    </source>
</evidence>